<dbReference type="RefSeq" id="WP_382410769.1">
    <property type="nucleotide sequence ID" value="NZ_JBHSGU010000029.1"/>
</dbReference>
<dbReference type="NCBIfam" id="TIGR00104">
    <property type="entry name" value="tRNA_TsaA"/>
    <property type="match status" value="1"/>
</dbReference>
<proteinExistence type="inferred from homology"/>
<keyword evidence="1" id="KW-0949">S-adenosyl-L-methionine</keyword>
<reference evidence="5" key="1">
    <citation type="journal article" date="2019" name="Int. J. Syst. Evol. Microbiol.">
        <title>The Global Catalogue of Microorganisms (GCM) 10K type strain sequencing project: providing services to taxonomists for standard genome sequencing and annotation.</title>
        <authorList>
            <consortium name="The Broad Institute Genomics Platform"/>
            <consortium name="The Broad Institute Genome Sequencing Center for Infectious Disease"/>
            <person name="Wu L."/>
            <person name="Ma J."/>
        </authorList>
    </citation>
    <scope>NUCLEOTIDE SEQUENCE [LARGE SCALE GENOMIC DNA]</scope>
    <source>
        <strain evidence="5">KACC 12507</strain>
    </source>
</reference>
<dbReference type="Gene3D" id="3.30.2310.10">
    <property type="entry name" value="YaeB-like"/>
    <property type="match status" value="1"/>
</dbReference>
<dbReference type="InterPro" id="IPR036414">
    <property type="entry name" value="YaeB_N_sf"/>
</dbReference>
<dbReference type="InterPro" id="IPR041369">
    <property type="entry name" value="TrmO_C"/>
</dbReference>
<dbReference type="InterPro" id="IPR023368">
    <property type="entry name" value="UPF0066_cons_site"/>
</dbReference>
<dbReference type="Proteomes" id="UP001595897">
    <property type="component" value="Unassembled WGS sequence"/>
</dbReference>
<dbReference type="EMBL" id="JBHSGU010000029">
    <property type="protein sequence ID" value="MFC4701880.1"/>
    <property type="molecule type" value="Genomic_DNA"/>
</dbReference>
<dbReference type="InterPro" id="IPR023370">
    <property type="entry name" value="TrmO-like_N"/>
</dbReference>
<dbReference type="SUPFAM" id="SSF118196">
    <property type="entry name" value="YaeB-like"/>
    <property type="match status" value="1"/>
</dbReference>
<dbReference type="Gene3D" id="2.40.30.70">
    <property type="entry name" value="YaeB-like"/>
    <property type="match status" value="1"/>
</dbReference>
<accession>A0ABV9LZW1</accession>
<name>A0ABV9LZW1_9ALTE</name>
<comment type="similarity">
    <text evidence="2">Belongs to the tRNA methyltransferase O family.</text>
</comment>
<comment type="caution">
    <text evidence="4">The sequence shown here is derived from an EMBL/GenBank/DDBJ whole genome shotgun (WGS) entry which is preliminary data.</text>
</comment>
<evidence type="ECO:0000256" key="2">
    <source>
        <dbReference type="ARBA" id="ARBA00033753"/>
    </source>
</evidence>
<evidence type="ECO:0000259" key="3">
    <source>
        <dbReference type="PROSITE" id="PS51668"/>
    </source>
</evidence>
<dbReference type="CDD" id="cd09281">
    <property type="entry name" value="UPF0066"/>
    <property type="match status" value="1"/>
</dbReference>
<dbReference type="InterPro" id="IPR040372">
    <property type="entry name" value="YaeB-like"/>
</dbReference>
<evidence type="ECO:0000256" key="1">
    <source>
        <dbReference type="ARBA" id="ARBA00022691"/>
    </source>
</evidence>
<dbReference type="Pfam" id="PF01980">
    <property type="entry name" value="TrmO_N"/>
    <property type="match status" value="1"/>
</dbReference>
<organism evidence="4 5">
    <name type="scientific">Glaciecola siphonariae</name>
    <dbReference type="NCBI Taxonomy" id="521012"/>
    <lineage>
        <taxon>Bacteria</taxon>
        <taxon>Pseudomonadati</taxon>
        <taxon>Pseudomonadota</taxon>
        <taxon>Gammaproteobacteria</taxon>
        <taxon>Alteromonadales</taxon>
        <taxon>Alteromonadaceae</taxon>
        <taxon>Glaciecola</taxon>
    </lineage>
</organism>
<dbReference type="InterPro" id="IPR036413">
    <property type="entry name" value="YaeB-like_sf"/>
</dbReference>
<dbReference type="Pfam" id="PF18389">
    <property type="entry name" value="TrmO_C"/>
    <property type="match status" value="1"/>
</dbReference>
<evidence type="ECO:0000313" key="5">
    <source>
        <dbReference type="Proteomes" id="UP001595897"/>
    </source>
</evidence>
<gene>
    <name evidence="4" type="primary">tsaA</name>
    <name evidence="4" type="ORF">ACFO4O_17175</name>
</gene>
<evidence type="ECO:0000313" key="4">
    <source>
        <dbReference type="EMBL" id="MFC4701880.1"/>
    </source>
</evidence>
<dbReference type="PROSITE" id="PS01318">
    <property type="entry name" value="TSAA_1"/>
    <property type="match status" value="1"/>
</dbReference>
<dbReference type="PANTHER" id="PTHR12818">
    <property type="entry name" value="TRNA (ADENINE(37)-N6)-METHYLTRANSFERASE"/>
    <property type="match status" value="1"/>
</dbReference>
<sequence>MSAEIKPVGHIFTPFTQKFGIPRQGAGLSIARGELVFEPEINAEEACAGIVEFSHLWLIFQFHQHADKPWSNKVRPPRLGGNNKIGVFASRSSFRPNGLGMSVVKLIDVGVRSLKVEGVDMISGTPIFDIKPYIAYADAIDNAKSAYAQDAPENTLAVKYTEQARLKLNALSQKYSDIVALIDAVVASDPRPAYKQKKADEKQYHVRIYDVDVLFTISATQASINDLIVVKPS</sequence>
<dbReference type="PANTHER" id="PTHR12818:SF0">
    <property type="entry name" value="TRNA (ADENINE(37)-N6)-METHYLTRANSFERASE"/>
    <property type="match status" value="1"/>
</dbReference>
<keyword evidence="5" id="KW-1185">Reference proteome</keyword>
<protein>
    <submittedName>
        <fullName evidence="4">tRNA (N6-threonylcarbamoyladenosine(37)-N6)-methyltransferase TrmO</fullName>
    </submittedName>
</protein>
<feature type="domain" description="TsaA-like" evidence="3">
    <location>
        <begin position="5"/>
        <end position="142"/>
    </location>
</feature>
<dbReference type="PROSITE" id="PS51668">
    <property type="entry name" value="TSAA_2"/>
    <property type="match status" value="1"/>
</dbReference>